<keyword evidence="3" id="KW-0378">Hydrolase</keyword>
<comment type="similarity">
    <text evidence="1">Belongs to the peptidase S51 family.</text>
</comment>
<accession>A0ABZ2YRL3</accession>
<keyword evidence="4" id="KW-0720">Serine protease</keyword>
<protein>
    <submittedName>
        <fullName evidence="5">Type 1 glutamine amidotransferase-like domain-containing protein</fullName>
    </submittedName>
</protein>
<keyword evidence="2" id="KW-0645">Protease</keyword>
<proteinExistence type="inferred from homology"/>
<dbReference type="Gene3D" id="3.40.50.880">
    <property type="match status" value="1"/>
</dbReference>
<dbReference type="RefSeq" id="WP_341836974.1">
    <property type="nucleotide sequence ID" value="NZ_CP149822.1"/>
</dbReference>
<dbReference type="EMBL" id="CP149822">
    <property type="protein sequence ID" value="WZN42138.1"/>
    <property type="molecule type" value="Genomic_DNA"/>
</dbReference>
<evidence type="ECO:0000313" key="6">
    <source>
        <dbReference type="Proteomes" id="UP001485459"/>
    </source>
</evidence>
<evidence type="ECO:0000256" key="4">
    <source>
        <dbReference type="ARBA" id="ARBA00022825"/>
    </source>
</evidence>
<keyword evidence="6" id="KW-1185">Reference proteome</keyword>
<evidence type="ECO:0000256" key="3">
    <source>
        <dbReference type="ARBA" id="ARBA00022801"/>
    </source>
</evidence>
<dbReference type="Pfam" id="PF03575">
    <property type="entry name" value="Peptidase_S51"/>
    <property type="match status" value="1"/>
</dbReference>
<dbReference type="PANTHER" id="PTHR20842">
    <property type="entry name" value="PROTEASE S51 ALPHA-ASPARTYL DIPEPTIDASE"/>
    <property type="match status" value="1"/>
</dbReference>
<sequence>MPELPKLLLYSLSINERQYSALDKLVGKETSAIRIAFIENAADVIPDSAPWVRSIRNAFIRRGYQVEPIDLRVWQQRPAQLQARLAAKDVIWLGGGNTYYLRWILKTSGADGMIQRLVREGKVFCGWSAGAIVAGPTIEYFQAMDNVEDAPEIVLDGLCLTSITIIPHIDNADFIEGAHMANMQLQAAGYSTLPLGDTEALVIDGSHQRIID</sequence>
<evidence type="ECO:0000256" key="2">
    <source>
        <dbReference type="ARBA" id="ARBA00022670"/>
    </source>
</evidence>
<dbReference type="InterPro" id="IPR005320">
    <property type="entry name" value="Peptidase_S51"/>
</dbReference>
<reference evidence="6" key="1">
    <citation type="submission" date="2024-03" db="EMBL/GenBank/DDBJ databases">
        <title>Chitinophaga horti sp. nov., isolated from garden soil.</title>
        <authorList>
            <person name="Lee D.S."/>
            <person name="Han D.M."/>
            <person name="Baek J.H."/>
            <person name="Choi D.G."/>
            <person name="Jeon J.H."/>
            <person name="Jeon C.O."/>
        </authorList>
    </citation>
    <scope>NUCLEOTIDE SEQUENCE [LARGE SCALE GENOMIC DNA]</scope>
    <source>
        <strain evidence="6">GPA1</strain>
    </source>
</reference>
<name>A0ABZ2YRL3_9BACT</name>
<dbReference type="SUPFAM" id="SSF52317">
    <property type="entry name" value="Class I glutamine amidotransferase-like"/>
    <property type="match status" value="1"/>
</dbReference>
<gene>
    <name evidence="5" type="ORF">WJU16_03695</name>
</gene>
<evidence type="ECO:0000313" key="5">
    <source>
        <dbReference type="EMBL" id="WZN42138.1"/>
    </source>
</evidence>
<dbReference type="PANTHER" id="PTHR20842:SF0">
    <property type="entry name" value="ALPHA-ASPARTYL DIPEPTIDASE"/>
    <property type="match status" value="1"/>
</dbReference>
<dbReference type="Proteomes" id="UP001485459">
    <property type="component" value="Chromosome"/>
</dbReference>
<dbReference type="InterPro" id="IPR029062">
    <property type="entry name" value="Class_I_gatase-like"/>
</dbReference>
<evidence type="ECO:0000256" key="1">
    <source>
        <dbReference type="ARBA" id="ARBA00006534"/>
    </source>
</evidence>
<organism evidence="5 6">
    <name type="scientific">Chitinophaga pollutisoli</name>
    <dbReference type="NCBI Taxonomy" id="3133966"/>
    <lineage>
        <taxon>Bacteria</taxon>
        <taxon>Pseudomonadati</taxon>
        <taxon>Bacteroidota</taxon>
        <taxon>Chitinophagia</taxon>
        <taxon>Chitinophagales</taxon>
        <taxon>Chitinophagaceae</taxon>
        <taxon>Chitinophaga</taxon>
    </lineage>
</organism>